<evidence type="ECO:0000256" key="2">
    <source>
        <dbReference type="ARBA" id="ARBA00022692"/>
    </source>
</evidence>
<feature type="transmembrane region" description="Helical" evidence="6">
    <location>
        <begin position="52"/>
        <end position="73"/>
    </location>
</feature>
<name>A0A0F7SPI7_PHARH</name>
<evidence type="ECO:0000313" key="7">
    <source>
        <dbReference type="EMBL" id="CED84097.1"/>
    </source>
</evidence>
<feature type="transmembrane region" description="Helical" evidence="6">
    <location>
        <begin position="219"/>
        <end position="243"/>
    </location>
</feature>
<dbReference type="EMBL" id="LN483157">
    <property type="protein sequence ID" value="CED84097.1"/>
    <property type="molecule type" value="Genomic_DNA"/>
</dbReference>
<feature type="transmembrane region" description="Helical" evidence="6">
    <location>
        <begin position="143"/>
        <end position="169"/>
    </location>
</feature>
<comment type="subcellular location">
    <subcellularLocation>
        <location evidence="1">Membrane</location>
        <topology evidence="1">Multi-pass membrane protein</topology>
    </subcellularLocation>
</comment>
<feature type="transmembrane region" description="Helical" evidence="6">
    <location>
        <begin position="104"/>
        <end position="122"/>
    </location>
</feature>
<keyword evidence="3 6" id="KW-1133">Transmembrane helix</keyword>
<feature type="region of interest" description="Disordered" evidence="5">
    <location>
        <begin position="1"/>
        <end position="27"/>
    </location>
</feature>
<keyword evidence="4 6" id="KW-0472">Membrane</keyword>
<dbReference type="Gene3D" id="1.20.1280.290">
    <property type="match status" value="1"/>
</dbReference>
<feature type="compositionally biased region" description="Basic and acidic residues" evidence="5">
    <location>
        <begin position="14"/>
        <end position="23"/>
    </location>
</feature>
<evidence type="ECO:0000256" key="4">
    <source>
        <dbReference type="ARBA" id="ARBA00023136"/>
    </source>
</evidence>
<organism evidence="7">
    <name type="scientific">Phaffia rhodozyma</name>
    <name type="common">Yeast</name>
    <name type="synonym">Xanthophyllomyces dendrorhous</name>
    <dbReference type="NCBI Taxonomy" id="264483"/>
    <lineage>
        <taxon>Eukaryota</taxon>
        <taxon>Fungi</taxon>
        <taxon>Dikarya</taxon>
        <taxon>Basidiomycota</taxon>
        <taxon>Agaricomycotina</taxon>
        <taxon>Tremellomycetes</taxon>
        <taxon>Cystofilobasidiales</taxon>
        <taxon>Mrakiaceae</taxon>
        <taxon>Phaffia</taxon>
    </lineage>
</organism>
<dbReference type="InterPro" id="IPR006603">
    <property type="entry name" value="PQ-loop_rpt"/>
</dbReference>
<evidence type="ECO:0000256" key="3">
    <source>
        <dbReference type="ARBA" id="ARBA00022989"/>
    </source>
</evidence>
<dbReference type="AlphaFoldDB" id="A0A0F7SPI7"/>
<reference evidence="7" key="1">
    <citation type="submission" date="2014-08" db="EMBL/GenBank/DDBJ databases">
        <authorList>
            <person name="Sharma Rahul"/>
            <person name="Thines Marco"/>
        </authorList>
    </citation>
    <scope>NUCLEOTIDE SEQUENCE</scope>
</reference>
<evidence type="ECO:0000256" key="5">
    <source>
        <dbReference type="SAM" id="MobiDB-lite"/>
    </source>
</evidence>
<protein>
    <recommendedName>
        <fullName evidence="8">Cystinosin/ERS1p repeat</fullName>
    </recommendedName>
</protein>
<evidence type="ECO:0000256" key="1">
    <source>
        <dbReference type="ARBA" id="ARBA00004141"/>
    </source>
</evidence>
<dbReference type="GO" id="GO:0016020">
    <property type="term" value="C:membrane"/>
    <property type="evidence" value="ECO:0007669"/>
    <property type="project" value="UniProtKB-SubCell"/>
</dbReference>
<evidence type="ECO:0008006" key="8">
    <source>
        <dbReference type="Google" id="ProtNLM"/>
    </source>
</evidence>
<accession>A0A0F7SPI7</accession>
<proteinExistence type="predicted"/>
<dbReference type="InterPro" id="IPR051415">
    <property type="entry name" value="LAAT-1"/>
</dbReference>
<evidence type="ECO:0000256" key="6">
    <source>
        <dbReference type="SAM" id="Phobius"/>
    </source>
</evidence>
<dbReference type="PANTHER" id="PTHR16201">
    <property type="entry name" value="SEVEN TRANSMEMBRANE PROTEIN 1-RELATED"/>
    <property type="match status" value="1"/>
</dbReference>
<keyword evidence="2 6" id="KW-0812">Transmembrane</keyword>
<sequence length="310" mass="33809">MLTSLGSMKGGQGAERKEKREVDSNDGQLQQPSIFIVSMLNSPYEPAVCQPVYNPAAFVLSSLLIVGLVARVAPAGSSTFSSLVGSFGTCTASILGIIQVFLQWILFSFNFVLFLFYFPDHLKYGALPETSTEPARKSRSSSLWRTSVALAGLTLLYSVVMLGVILYLLNHYPLPQPTPVQPPHKVLGRLADSMGLLSTILAVAQYAPQIHLTWREGFVGALSIPTMMIQTPGSIVFVLSIAIREGTTWSSWLPYAITGILQGLLLTMCIFWKKRQARLGIDDFGRPLTSDGNGHVAQNGDDERTSLLRS</sequence>
<dbReference type="Pfam" id="PF04193">
    <property type="entry name" value="PQ-loop"/>
    <property type="match status" value="1"/>
</dbReference>
<dbReference type="PANTHER" id="PTHR16201:SF11">
    <property type="entry name" value="PQ-LOOP REPEAT-CONTAINING PROTEIN"/>
    <property type="match status" value="1"/>
</dbReference>
<feature type="transmembrane region" description="Helical" evidence="6">
    <location>
        <begin position="249"/>
        <end position="272"/>
    </location>
</feature>